<proteinExistence type="predicted"/>
<keyword evidence="2 7" id="KW-0812">Transmembrane</keyword>
<feature type="transmembrane region" description="Helical" evidence="7">
    <location>
        <begin position="190"/>
        <end position="211"/>
    </location>
</feature>
<dbReference type="STRING" id="1314773.A0A3N2PKN5"/>
<keyword evidence="5 7" id="KW-1133">Transmembrane helix</keyword>
<dbReference type="InterPro" id="IPR008814">
    <property type="entry name" value="Swp1"/>
</dbReference>
<organism evidence="10 11">
    <name type="scientific">Sodiomyces alkalinus (strain CBS 110278 / VKM F-3762 / F11)</name>
    <name type="common">Alkaliphilic filamentous fungus</name>
    <dbReference type="NCBI Taxonomy" id="1314773"/>
    <lineage>
        <taxon>Eukaryota</taxon>
        <taxon>Fungi</taxon>
        <taxon>Dikarya</taxon>
        <taxon>Ascomycota</taxon>
        <taxon>Pezizomycotina</taxon>
        <taxon>Sordariomycetes</taxon>
        <taxon>Hypocreomycetidae</taxon>
        <taxon>Glomerellales</taxon>
        <taxon>Plectosphaerellaceae</taxon>
        <taxon>Sodiomyces</taxon>
    </lineage>
</organism>
<evidence type="ECO:0000256" key="2">
    <source>
        <dbReference type="ARBA" id="ARBA00022692"/>
    </source>
</evidence>
<evidence type="ECO:0000259" key="9">
    <source>
        <dbReference type="Pfam" id="PF25147"/>
    </source>
</evidence>
<evidence type="ECO:0000256" key="5">
    <source>
        <dbReference type="ARBA" id="ARBA00022989"/>
    </source>
</evidence>
<evidence type="ECO:0000256" key="1">
    <source>
        <dbReference type="ARBA" id="ARBA00004477"/>
    </source>
</evidence>
<dbReference type="EMBL" id="ML119062">
    <property type="protein sequence ID" value="ROT34974.1"/>
    <property type="molecule type" value="Genomic_DNA"/>
</dbReference>
<evidence type="ECO:0000256" key="8">
    <source>
        <dbReference type="SAM" id="SignalP"/>
    </source>
</evidence>
<reference evidence="10 11" key="1">
    <citation type="journal article" date="2018" name="Mol. Ecol.">
        <title>The obligate alkalophilic soda-lake fungus Sodiomyces alkalinus has shifted to a protein diet.</title>
        <authorList>
            <person name="Grum-Grzhimaylo A.A."/>
            <person name="Falkoski D.L."/>
            <person name="van den Heuvel J."/>
            <person name="Valero-Jimenez C.A."/>
            <person name="Min B."/>
            <person name="Choi I.G."/>
            <person name="Lipzen A."/>
            <person name="Daum C.G."/>
            <person name="Aanen D.K."/>
            <person name="Tsang A."/>
            <person name="Henrissat B."/>
            <person name="Bilanenko E.N."/>
            <person name="de Vries R.P."/>
            <person name="van Kan J.A.L."/>
            <person name="Grigoriev I.V."/>
            <person name="Debets A.J.M."/>
        </authorList>
    </citation>
    <scope>NUCLEOTIDE SEQUENCE [LARGE SCALE GENOMIC DNA]</scope>
    <source>
        <strain evidence="10 11">F11</strain>
    </source>
</reference>
<keyword evidence="11" id="KW-1185">Reference proteome</keyword>
<dbReference type="PANTHER" id="PTHR12640:SF0">
    <property type="entry name" value="DOLICHYL-DIPHOSPHOOLIGOSACCHARIDE--PROTEIN GLYCOSYLTRANSFERASE SUBUNIT 2"/>
    <property type="match status" value="1"/>
</dbReference>
<evidence type="ECO:0000256" key="4">
    <source>
        <dbReference type="ARBA" id="ARBA00022824"/>
    </source>
</evidence>
<dbReference type="RefSeq" id="XP_028462780.1">
    <property type="nucleotide sequence ID" value="XM_028609591.1"/>
</dbReference>
<dbReference type="PANTHER" id="PTHR12640">
    <property type="entry name" value="RIBOPHORIN II"/>
    <property type="match status" value="1"/>
</dbReference>
<evidence type="ECO:0000256" key="3">
    <source>
        <dbReference type="ARBA" id="ARBA00022729"/>
    </source>
</evidence>
<sequence length="288" mass="30927">MRFLHTITPALALLTAGVANAASLWGFDDATVSLVSRTKEAQLKEPFGVEAPLDKLVRLGPKDTIKVVLTAKEGKTAKRPHQAFLVVKETESGLEAPFPLKLKENGKGVVEIAQKDLPVQLFLADAPLSASVVIGSFGSAAPVDAHVFDIDVDRDPNDLTAKTYKPPLRYGKLPIQGYKFNDPPKSPQKVMSLFFTLAVLATAPALIYGWHMFGANLNHAPKAFSAAPISHAVFFGSIVAMEGVFFTYYAGWKLLTVLPMIAAVAVVAFVSGSKALGEVQSRRLAGER</sequence>
<feature type="signal peptide" evidence="8">
    <location>
        <begin position="1"/>
        <end position="21"/>
    </location>
</feature>
<feature type="domain" description="Ribophorin II C-terminal" evidence="9">
    <location>
        <begin position="180"/>
        <end position="283"/>
    </location>
</feature>
<dbReference type="Pfam" id="PF25147">
    <property type="entry name" value="Ribophorin_II_C"/>
    <property type="match status" value="1"/>
</dbReference>
<name>A0A3N2PKN5_SODAK</name>
<dbReference type="Proteomes" id="UP000272025">
    <property type="component" value="Unassembled WGS sequence"/>
</dbReference>
<dbReference type="AlphaFoldDB" id="A0A3N2PKN5"/>
<feature type="transmembrane region" description="Helical" evidence="7">
    <location>
        <begin position="232"/>
        <end position="251"/>
    </location>
</feature>
<dbReference type="GO" id="GO:0008250">
    <property type="term" value="C:oligosaccharyltransferase complex"/>
    <property type="evidence" value="ECO:0007669"/>
    <property type="project" value="InterPro"/>
</dbReference>
<feature type="transmembrane region" description="Helical" evidence="7">
    <location>
        <begin position="257"/>
        <end position="276"/>
    </location>
</feature>
<dbReference type="OrthoDB" id="432292at2759"/>
<dbReference type="UniPathway" id="UPA00378"/>
<protein>
    <recommendedName>
        <fullName evidence="9">Ribophorin II C-terminal domain-containing protein</fullName>
    </recommendedName>
</protein>
<evidence type="ECO:0000313" key="11">
    <source>
        <dbReference type="Proteomes" id="UP000272025"/>
    </source>
</evidence>
<dbReference type="InterPro" id="IPR056790">
    <property type="entry name" value="Ribophorin_II_C"/>
</dbReference>
<accession>A0A3N2PKN5</accession>
<evidence type="ECO:0000256" key="6">
    <source>
        <dbReference type="ARBA" id="ARBA00023136"/>
    </source>
</evidence>
<dbReference type="GO" id="GO:0006487">
    <property type="term" value="P:protein N-linked glycosylation"/>
    <property type="evidence" value="ECO:0007669"/>
    <property type="project" value="TreeGrafter"/>
</dbReference>
<keyword evidence="4" id="KW-0256">Endoplasmic reticulum</keyword>
<evidence type="ECO:0000256" key="7">
    <source>
        <dbReference type="SAM" id="Phobius"/>
    </source>
</evidence>
<comment type="subcellular location">
    <subcellularLocation>
        <location evidence="1">Endoplasmic reticulum membrane</location>
        <topology evidence="1">Multi-pass membrane protein</topology>
    </subcellularLocation>
</comment>
<dbReference type="GeneID" id="39578069"/>
<keyword evidence="6 7" id="KW-0472">Membrane</keyword>
<gene>
    <name evidence="10" type="ORF">SODALDRAFT_321063</name>
</gene>
<evidence type="ECO:0000313" key="10">
    <source>
        <dbReference type="EMBL" id="ROT34974.1"/>
    </source>
</evidence>
<keyword evidence="3 8" id="KW-0732">Signal</keyword>
<feature type="chain" id="PRO_5044272869" description="Ribophorin II C-terminal domain-containing protein" evidence="8">
    <location>
        <begin position="22"/>
        <end position="288"/>
    </location>
</feature>